<evidence type="ECO:0000256" key="2">
    <source>
        <dbReference type="ARBA" id="ARBA00022485"/>
    </source>
</evidence>
<keyword evidence="5" id="KW-0411">Iron-sulfur</keyword>
<feature type="domain" description="4Fe-4S ferredoxin-type" evidence="6">
    <location>
        <begin position="39"/>
        <end position="69"/>
    </location>
</feature>
<evidence type="ECO:0000259" key="6">
    <source>
        <dbReference type="PROSITE" id="PS51379"/>
    </source>
</evidence>
<evidence type="ECO:0000256" key="5">
    <source>
        <dbReference type="ARBA" id="ARBA00023014"/>
    </source>
</evidence>
<sequence>MNTIQFGIEVIDENCTGCYRCERACPTEAIVMVGPKTAAVAVVDHEKCIACMRCIDACDDDALRSINRDEPALNDVDLSHVDHEAVKDMCRAADMSPSHLICPCAGRSAQEVAAAILQGAGTYEELSLRIGVQSGCLMYCSVPLRRLLLAGTGDARTDSKVRRYASDQSLMDINPELDARYPLFNVGLEQQWRLNEIAEADVDL</sequence>
<evidence type="ECO:0000256" key="4">
    <source>
        <dbReference type="ARBA" id="ARBA00023004"/>
    </source>
</evidence>
<dbReference type="SUPFAM" id="SSF54862">
    <property type="entry name" value="4Fe-4S ferredoxins"/>
    <property type="match status" value="1"/>
</dbReference>
<dbReference type="InterPro" id="IPR017900">
    <property type="entry name" value="4Fe4S_Fe_S_CS"/>
</dbReference>
<feature type="domain" description="4Fe-4S ferredoxin-type" evidence="6">
    <location>
        <begin position="6"/>
        <end position="35"/>
    </location>
</feature>
<name>A0A498QGP8_9MYCO</name>
<dbReference type="PANTHER" id="PTHR24960">
    <property type="entry name" value="PHOTOSYSTEM I IRON-SULFUR CENTER-RELATED"/>
    <property type="match status" value="1"/>
</dbReference>
<dbReference type="PROSITE" id="PS00198">
    <property type="entry name" value="4FE4S_FER_1"/>
    <property type="match status" value="1"/>
</dbReference>
<keyword evidence="3" id="KW-0479">Metal-binding</keyword>
<dbReference type="AlphaFoldDB" id="A0A498QGP8"/>
<keyword evidence="8" id="KW-1185">Reference proteome</keyword>
<evidence type="ECO:0000256" key="1">
    <source>
        <dbReference type="ARBA" id="ARBA00001966"/>
    </source>
</evidence>
<dbReference type="GO" id="GO:0051539">
    <property type="term" value="F:4 iron, 4 sulfur cluster binding"/>
    <property type="evidence" value="ECO:0007669"/>
    <property type="project" value="UniProtKB-KW"/>
</dbReference>
<evidence type="ECO:0000313" key="8">
    <source>
        <dbReference type="Proteomes" id="UP000267289"/>
    </source>
</evidence>
<gene>
    <name evidence="7" type="primary">rsxB</name>
    <name evidence="7" type="ORF">LAUMK13_05635</name>
</gene>
<evidence type="ECO:0000256" key="3">
    <source>
        <dbReference type="ARBA" id="ARBA00022723"/>
    </source>
</evidence>
<reference evidence="7 8" key="1">
    <citation type="submission" date="2018-09" db="EMBL/GenBank/DDBJ databases">
        <authorList>
            <person name="Tagini F."/>
        </authorList>
    </citation>
    <scope>NUCLEOTIDE SEQUENCE [LARGE SCALE GENOMIC DNA]</scope>
    <source>
        <strain evidence="7 8">MK13</strain>
    </source>
</reference>
<dbReference type="InterPro" id="IPR050157">
    <property type="entry name" value="PSI_iron-sulfur_center"/>
</dbReference>
<comment type="cofactor">
    <cofactor evidence="1">
        <name>[4Fe-4S] cluster</name>
        <dbReference type="ChEBI" id="CHEBI:49883"/>
    </cofactor>
</comment>
<dbReference type="Pfam" id="PF13187">
    <property type="entry name" value="Fer4_9"/>
    <property type="match status" value="1"/>
</dbReference>
<protein>
    <submittedName>
        <fullName evidence="7">Electron transport complex subunit RsxB</fullName>
    </submittedName>
</protein>
<dbReference type="EMBL" id="UPHQ01000313">
    <property type="protein sequence ID" value="VBA46270.1"/>
    <property type="molecule type" value="Genomic_DNA"/>
</dbReference>
<dbReference type="Proteomes" id="UP000267289">
    <property type="component" value="Unassembled WGS sequence"/>
</dbReference>
<organism evidence="7 8">
    <name type="scientific">Mycobacterium innocens</name>
    <dbReference type="NCBI Taxonomy" id="2341083"/>
    <lineage>
        <taxon>Bacteria</taxon>
        <taxon>Bacillati</taxon>
        <taxon>Actinomycetota</taxon>
        <taxon>Actinomycetes</taxon>
        <taxon>Mycobacteriales</taxon>
        <taxon>Mycobacteriaceae</taxon>
        <taxon>Mycobacterium</taxon>
    </lineage>
</organism>
<keyword evidence="4" id="KW-0408">Iron</keyword>
<dbReference type="PANTHER" id="PTHR24960:SF79">
    <property type="entry name" value="PHOTOSYSTEM I IRON-SULFUR CENTER"/>
    <property type="match status" value="1"/>
</dbReference>
<dbReference type="Gene3D" id="3.30.70.20">
    <property type="match status" value="1"/>
</dbReference>
<dbReference type="OrthoDB" id="9800445at2"/>
<evidence type="ECO:0000313" key="7">
    <source>
        <dbReference type="EMBL" id="VBA46270.1"/>
    </source>
</evidence>
<dbReference type="RefSeq" id="WP_075543021.1">
    <property type="nucleotide sequence ID" value="NZ_UPHQ01000313.1"/>
</dbReference>
<dbReference type="PROSITE" id="PS51379">
    <property type="entry name" value="4FE4S_FER_2"/>
    <property type="match status" value="2"/>
</dbReference>
<keyword evidence="2" id="KW-0004">4Fe-4S</keyword>
<dbReference type="InterPro" id="IPR017896">
    <property type="entry name" value="4Fe4S_Fe-S-bd"/>
</dbReference>
<proteinExistence type="predicted"/>
<accession>A0A498QGP8</accession>
<dbReference type="GO" id="GO:0046872">
    <property type="term" value="F:metal ion binding"/>
    <property type="evidence" value="ECO:0007669"/>
    <property type="project" value="UniProtKB-KW"/>
</dbReference>